<protein>
    <submittedName>
        <fullName evidence="2">Uncharacterized protein</fullName>
    </submittedName>
</protein>
<name>A0A8H5FSR7_9AGAR</name>
<dbReference type="Proteomes" id="UP000559027">
    <property type="component" value="Unassembled WGS sequence"/>
</dbReference>
<keyword evidence="1" id="KW-1133">Transmembrane helix</keyword>
<organism evidence="2 3">
    <name type="scientific">Leucocoprinus leucothites</name>
    <dbReference type="NCBI Taxonomy" id="201217"/>
    <lineage>
        <taxon>Eukaryota</taxon>
        <taxon>Fungi</taxon>
        <taxon>Dikarya</taxon>
        <taxon>Basidiomycota</taxon>
        <taxon>Agaricomycotina</taxon>
        <taxon>Agaricomycetes</taxon>
        <taxon>Agaricomycetidae</taxon>
        <taxon>Agaricales</taxon>
        <taxon>Agaricineae</taxon>
        <taxon>Agaricaceae</taxon>
        <taxon>Leucocoprinus</taxon>
    </lineage>
</organism>
<comment type="caution">
    <text evidence="2">The sequence shown here is derived from an EMBL/GenBank/DDBJ whole genome shotgun (WGS) entry which is preliminary data.</text>
</comment>
<sequence length="185" mass="20560">MTERYFWEHTWYSIRLAASMWERYAPWPVARQQIKPILSAWTLGIGTQAYSTSLIAWEVWKRGVTTTASSRSQSSYYKAIISMIIESGALYTSLVLPLAITFGLGATTASLVIAGLLNPMSGLIPASMVIRVCMNRNRKFQTTFLSQVREDQSVDGRNDSGGSSEAGIGITFSKFHHPEKAEVDI</sequence>
<evidence type="ECO:0000313" key="3">
    <source>
        <dbReference type="Proteomes" id="UP000559027"/>
    </source>
</evidence>
<dbReference type="EMBL" id="JAACJO010000026">
    <property type="protein sequence ID" value="KAF5347338.1"/>
    <property type="molecule type" value="Genomic_DNA"/>
</dbReference>
<feature type="transmembrane region" description="Helical" evidence="1">
    <location>
        <begin position="79"/>
        <end position="100"/>
    </location>
</feature>
<keyword evidence="1" id="KW-0472">Membrane</keyword>
<dbReference type="AlphaFoldDB" id="A0A8H5FSR7"/>
<gene>
    <name evidence="2" type="ORF">D9756_009953</name>
</gene>
<accession>A0A8H5FSR7</accession>
<evidence type="ECO:0000256" key="1">
    <source>
        <dbReference type="SAM" id="Phobius"/>
    </source>
</evidence>
<keyword evidence="3" id="KW-1185">Reference proteome</keyword>
<feature type="transmembrane region" description="Helical" evidence="1">
    <location>
        <begin position="106"/>
        <end position="130"/>
    </location>
</feature>
<keyword evidence="1" id="KW-0812">Transmembrane</keyword>
<evidence type="ECO:0000313" key="2">
    <source>
        <dbReference type="EMBL" id="KAF5347338.1"/>
    </source>
</evidence>
<proteinExistence type="predicted"/>
<reference evidence="2 3" key="1">
    <citation type="journal article" date="2020" name="ISME J.">
        <title>Uncovering the hidden diversity of litter-decomposition mechanisms in mushroom-forming fungi.</title>
        <authorList>
            <person name="Floudas D."/>
            <person name="Bentzer J."/>
            <person name="Ahren D."/>
            <person name="Johansson T."/>
            <person name="Persson P."/>
            <person name="Tunlid A."/>
        </authorList>
    </citation>
    <scope>NUCLEOTIDE SEQUENCE [LARGE SCALE GENOMIC DNA]</scope>
    <source>
        <strain evidence="2 3">CBS 146.42</strain>
    </source>
</reference>
<dbReference type="OrthoDB" id="3186354at2759"/>